<keyword evidence="1" id="KW-1133">Transmembrane helix</keyword>
<accession>A0ABT5FC81</accession>
<protein>
    <submittedName>
        <fullName evidence="5">EAL domain-containing protein</fullName>
    </submittedName>
</protein>
<dbReference type="SMART" id="SM00052">
    <property type="entry name" value="EAL"/>
    <property type="match status" value="1"/>
</dbReference>
<dbReference type="NCBIfam" id="TIGR00254">
    <property type="entry name" value="GGDEF"/>
    <property type="match status" value="1"/>
</dbReference>
<dbReference type="SUPFAM" id="SSF55073">
    <property type="entry name" value="Nucleotide cyclase"/>
    <property type="match status" value="1"/>
</dbReference>
<dbReference type="PROSITE" id="PS50883">
    <property type="entry name" value="EAL"/>
    <property type="match status" value="1"/>
</dbReference>
<dbReference type="SMART" id="SM00267">
    <property type="entry name" value="GGDEF"/>
    <property type="match status" value="1"/>
</dbReference>
<feature type="transmembrane region" description="Helical" evidence="1">
    <location>
        <begin position="182"/>
        <end position="200"/>
    </location>
</feature>
<dbReference type="InterPro" id="IPR000160">
    <property type="entry name" value="GGDEF_dom"/>
</dbReference>
<dbReference type="RefSeq" id="WP_272180651.1">
    <property type="nucleotide sequence ID" value="NZ_JAQOMS010000002.1"/>
</dbReference>
<dbReference type="InterPro" id="IPR029787">
    <property type="entry name" value="Nucleotide_cyclase"/>
</dbReference>
<dbReference type="Pfam" id="PF00990">
    <property type="entry name" value="GGDEF"/>
    <property type="match status" value="1"/>
</dbReference>
<dbReference type="PROSITE" id="PS50887">
    <property type="entry name" value="GGDEF"/>
    <property type="match status" value="1"/>
</dbReference>
<proteinExistence type="predicted"/>
<dbReference type="InterPro" id="IPR001633">
    <property type="entry name" value="EAL_dom"/>
</dbReference>
<dbReference type="SUPFAM" id="SSF141868">
    <property type="entry name" value="EAL domain-like"/>
    <property type="match status" value="1"/>
</dbReference>
<dbReference type="InterPro" id="IPR052155">
    <property type="entry name" value="Biofilm_reg_signaling"/>
</dbReference>
<reference evidence="5 6" key="1">
    <citation type="submission" date="2023-01" db="EMBL/GenBank/DDBJ databases">
        <title>Psychrosphaera sp. nov., isolated from marine algae.</title>
        <authorList>
            <person name="Bayburt H."/>
            <person name="Choi B.J."/>
            <person name="Kim J.M."/>
            <person name="Choi D.G."/>
            <person name="Jeon C.O."/>
        </authorList>
    </citation>
    <scope>NUCLEOTIDE SEQUENCE [LARGE SCALE GENOMIC DNA]</scope>
    <source>
        <strain evidence="5 6">G1-22</strain>
    </source>
</reference>
<dbReference type="InterPro" id="IPR043128">
    <property type="entry name" value="Rev_trsase/Diguanyl_cyclase"/>
</dbReference>
<comment type="caution">
    <text evidence="5">The sequence shown here is derived from an EMBL/GenBank/DDBJ whole genome shotgun (WGS) entry which is preliminary data.</text>
</comment>
<dbReference type="SMART" id="SM00091">
    <property type="entry name" value="PAS"/>
    <property type="match status" value="1"/>
</dbReference>
<dbReference type="Pfam" id="PF00563">
    <property type="entry name" value="EAL"/>
    <property type="match status" value="1"/>
</dbReference>
<sequence length="784" mass="89082">MAVASNQKLWLIYPNKVALFDPSTLQSKIYYSGFNRIFDATSDIRQDLVFNSQRGWFKLSSLAVNEMNAEPNFVVQQVIDDYEAQYLVNVGNKIALSSDSDEIRLAFNIAKQHPSQQMQVRFKYSDEINWTVVSMFNHSLTLKNLRQGANQLELQARLEGQSWQHAKSFNYILPYRFFQTKWVIIFVAGFLLVLLMVIVYERIGRVKVAFNSVTQEAFILSLLDSTRDGVWIANKDREIQSVNQAFVDITGYQLEDVDGKSFQLHADFGRNHELESLIWQEVTKTGFWVGEVWSKKSSGEKVSLDLSVTRVETENRLMSKTDVKFVGVFSDITHRKNSEQELRLLATRDPLTNLPNRTLFTEHVQHTIDMTTAHAPNFAVMFLDLDNFKKVNESFGPLKGDEFIGLVAERIAKCLAKGITLARLGGDEFAILIPNQMFSGVPAFFIKRIAKDIQRELRPAFWLDDTEISISVSMGASVYPIHGDKPEVLMRCADTALNRVKITGRNNCLIYDDVMDDLVNDKLSLESELIAGLNRNEFLVYYQPKFKLKENEVCGFEALVRWQNPNRGLVSPDQFISIAEDNGLIRQLDFYVLKTVCQQVKVWLKSGLMRGKVAVNISALNFQQADFCDSLLKIIESEGNLHNYIELEITETAMMREPERALKSVGQLRSKGLSIALDDFGTGHSSLGYLKTFPIDRIKIDRTFVKDIEFDEQDRNITSVIVQLAKHLGIAVIAEGIETEAQAYLMHVMGCNEIQGYLISRPVAADQVPELLKSEYKQIGSIDG</sequence>
<dbReference type="NCBIfam" id="TIGR00229">
    <property type="entry name" value="sensory_box"/>
    <property type="match status" value="1"/>
</dbReference>
<evidence type="ECO:0000259" key="3">
    <source>
        <dbReference type="PROSITE" id="PS50883"/>
    </source>
</evidence>
<dbReference type="PROSITE" id="PS50112">
    <property type="entry name" value="PAS"/>
    <property type="match status" value="1"/>
</dbReference>
<keyword evidence="1" id="KW-0812">Transmembrane</keyword>
<dbReference type="Gene3D" id="3.20.20.450">
    <property type="entry name" value="EAL domain"/>
    <property type="match status" value="1"/>
</dbReference>
<dbReference type="EMBL" id="JAQOMS010000002">
    <property type="protein sequence ID" value="MDC2889156.1"/>
    <property type="molecule type" value="Genomic_DNA"/>
</dbReference>
<dbReference type="InterPro" id="IPR035919">
    <property type="entry name" value="EAL_sf"/>
</dbReference>
<dbReference type="Pfam" id="PF13426">
    <property type="entry name" value="PAS_9"/>
    <property type="match status" value="1"/>
</dbReference>
<feature type="domain" description="GGDEF" evidence="4">
    <location>
        <begin position="376"/>
        <end position="513"/>
    </location>
</feature>
<evidence type="ECO:0000313" key="5">
    <source>
        <dbReference type="EMBL" id="MDC2889156.1"/>
    </source>
</evidence>
<dbReference type="InterPro" id="IPR035965">
    <property type="entry name" value="PAS-like_dom_sf"/>
</dbReference>
<evidence type="ECO:0000313" key="6">
    <source>
        <dbReference type="Proteomes" id="UP001528411"/>
    </source>
</evidence>
<dbReference type="Proteomes" id="UP001528411">
    <property type="component" value="Unassembled WGS sequence"/>
</dbReference>
<dbReference type="Gene3D" id="3.30.450.20">
    <property type="entry name" value="PAS domain"/>
    <property type="match status" value="1"/>
</dbReference>
<keyword evidence="6" id="KW-1185">Reference proteome</keyword>
<dbReference type="CDD" id="cd00130">
    <property type="entry name" value="PAS"/>
    <property type="match status" value="1"/>
</dbReference>
<dbReference type="PANTHER" id="PTHR44757">
    <property type="entry name" value="DIGUANYLATE CYCLASE DGCP"/>
    <property type="match status" value="1"/>
</dbReference>
<dbReference type="CDD" id="cd01948">
    <property type="entry name" value="EAL"/>
    <property type="match status" value="1"/>
</dbReference>
<name>A0ABT5FC81_9GAMM</name>
<evidence type="ECO:0000259" key="4">
    <source>
        <dbReference type="PROSITE" id="PS50887"/>
    </source>
</evidence>
<dbReference type="PANTHER" id="PTHR44757:SF2">
    <property type="entry name" value="BIOFILM ARCHITECTURE MAINTENANCE PROTEIN MBAA"/>
    <property type="match status" value="1"/>
</dbReference>
<evidence type="ECO:0000256" key="1">
    <source>
        <dbReference type="SAM" id="Phobius"/>
    </source>
</evidence>
<organism evidence="5 6">
    <name type="scientific">Psychrosphaera algicola</name>
    <dbReference type="NCBI Taxonomy" id="3023714"/>
    <lineage>
        <taxon>Bacteria</taxon>
        <taxon>Pseudomonadati</taxon>
        <taxon>Pseudomonadota</taxon>
        <taxon>Gammaproteobacteria</taxon>
        <taxon>Alteromonadales</taxon>
        <taxon>Pseudoalteromonadaceae</taxon>
        <taxon>Psychrosphaera</taxon>
    </lineage>
</organism>
<evidence type="ECO:0000259" key="2">
    <source>
        <dbReference type="PROSITE" id="PS50112"/>
    </source>
</evidence>
<dbReference type="CDD" id="cd01949">
    <property type="entry name" value="GGDEF"/>
    <property type="match status" value="1"/>
</dbReference>
<dbReference type="SUPFAM" id="SSF55785">
    <property type="entry name" value="PYP-like sensor domain (PAS domain)"/>
    <property type="match status" value="1"/>
</dbReference>
<feature type="domain" description="PAS" evidence="2">
    <location>
        <begin position="215"/>
        <end position="261"/>
    </location>
</feature>
<dbReference type="Gene3D" id="3.30.70.270">
    <property type="match status" value="1"/>
</dbReference>
<keyword evidence="1" id="KW-0472">Membrane</keyword>
<dbReference type="InterPro" id="IPR000014">
    <property type="entry name" value="PAS"/>
</dbReference>
<feature type="domain" description="EAL" evidence="3">
    <location>
        <begin position="522"/>
        <end position="776"/>
    </location>
</feature>
<gene>
    <name evidence="5" type="ORF">PN838_10765</name>
</gene>